<reference evidence="3" key="4">
    <citation type="submission" date="2017-01" db="UniProtKB">
        <authorList>
            <consortium name="EnsemblFungi"/>
        </authorList>
    </citation>
    <scope>IDENTIFICATION</scope>
    <source>
        <strain evidence="3">PH-1 / ATCC MYA-4620 / FGSC 9075 / NRRL 31084</strain>
    </source>
</reference>
<name>I1SAP0_GIBZE</name>
<accession>I1SAP0</accession>
<organism evidence="2 4">
    <name type="scientific">Gibberella zeae (strain ATCC MYA-4620 / CBS 123657 / FGSC 9075 / NRRL 31084 / PH-1)</name>
    <name type="common">Wheat head blight fungus</name>
    <name type="synonym">Fusarium graminearum</name>
    <dbReference type="NCBI Taxonomy" id="229533"/>
    <lineage>
        <taxon>Eukaryota</taxon>
        <taxon>Fungi</taxon>
        <taxon>Dikarya</taxon>
        <taxon>Ascomycota</taxon>
        <taxon>Pezizomycotina</taxon>
        <taxon>Sordariomycetes</taxon>
        <taxon>Hypocreomycetidae</taxon>
        <taxon>Hypocreales</taxon>
        <taxon>Nectriaceae</taxon>
        <taxon>Fusarium</taxon>
    </lineage>
</organism>
<keyword evidence="4" id="KW-1185">Reference proteome</keyword>
<dbReference type="HOGENOM" id="CLU_2197212_0_0_1"/>
<dbReference type="Proteomes" id="UP000070720">
    <property type="component" value="Chromosome 3"/>
</dbReference>
<protein>
    <submittedName>
        <fullName evidence="2">Chromosome 3, complete genome</fullName>
    </submittedName>
</protein>
<gene>
    <name evidence="2" type="ORF">FGRAMPH1_01T20419</name>
</gene>
<dbReference type="InParanoid" id="I1SAP0"/>
<evidence type="ECO:0000313" key="2">
    <source>
        <dbReference type="EMBL" id="CEF88581.1"/>
    </source>
</evidence>
<dbReference type="KEGG" id="fgr:FGSG_13921"/>
<proteinExistence type="predicted"/>
<dbReference type="EnsemblFungi" id="CEF88581">
    <property type="protein sequence ID" value="CEF88581"/>
    <property type="gene ID" value="FGRRES_13921"/>
</dbReference>
<evidence type="ECO:0000256" key="1">
    <source>
        <dbReference type="SAM" id="MobiDB-lite"/>
    </source>
</evidence>
<feature type="region of interest" description="Disordered" evidence="1">
    <location>
        <begin position="49"/>
        <end position="108"/>
    </location>
</feature>
<dbReference type="AlphaFoldDB" id="I1SAP0"/>
<reference evidence="3 4" key="2">
    <citation type="journal article" date="2010" name="Nature">
        <title>Comparative genomics reveals mobile pathogenicity chromosomes in Fusarium.</title>
        <authorList>
            <person name="Ma L.J."/>
            <person name="van der Does H.C."/>
            <person name="Borkovich K.A."/>
            <person name="Coleman J.J."/>
            <person name="Daboussi M.J."/>
            <person name="Di Pietro A."/>
            <person name="Dufresne M."/>
            <person name="Freitag M."/>
            <person name="Grabherr M."/>
            <person name="Henrissat B."/>
            <person name="Houterman P.M."/>
            <person name="Kang S."/>
            <person name="Shim W.B."/>
            <person name="Woloshuk C."/>
            <person name="Xie X."/>
            <person name="Xu J.R."/>
            <person name="Antoniw J."/>
            <person name="Baker S.E."/>
            <person name="Bluhm B.H."/>
            <person name="Breakspear A."/>
            <person name="Brown D.W."/>
            <person name="Butchko R.A."/>
            <person name="Chapman S."/>
            <person name="Coulson R."/>
            <person name="Coutinho P.M."/>
            <person name="Danchin E.G."/>
            <person name="Diener A."/>
            <person name="Gale L.R."/>
            <person name="Gardiner D.M."/>
            <person name="Goff S."/>
            <person name="Hammond-Kosack K.E."/>
            <person name="Hilburn K."/>
            <person name="Hua-Van A."/>
            <person name="Jonkers W."/>
            <person name="Kazan K."/>
            <person name="Kodira C.D."/>
            <person name="Koehrsen M."/>
            <person name="Kumar L."/>
            <person name="Lee Y.H."/>
            <person name="Li L."/>
            <person name="Manners J.M."/>
            <person name="Miranda-Saavedra D."/>
            <person name="Mukherjee M."/>
            <person name="Park G."/>
            <person name="Park J."/>
            <person name="Park S.Y."/>
            <person name="Proctor R.H."/>
            <person name="Regev A."/>
            <person name="Ruiz-Roldan M.C."/>
            <person name="Sain D."/>
            <person name="Sakthikumar S."/>
            <person name="Sykes S."/>
            <person name="Schwartz D.C."/>
            <person name="Turgeon B.G."/>
            <person name="Wapinski I."/>
            <person name="Yoder O."/>
            <person name="Young S."/>
            <person name="Zeng Q."/>
            <person name="Zhou S."/>
            <person name="Galagan J."/>
            <person name="Cuomo C.A."/>
            <person name="Kistler H.C."/>
            <person name="Rep M."/>
        </authorList>
    </citation>
    <scope>GENOME REANNOTATION</scope>
    <source>
        <strain evidence="4">ATCC MYA-4620 / CBS 123657 / FGSC 9075 / NRRL 31084 / PH-1</strain>
        <strain evidence="3">PH-1 / ATCC MYA-4620 / FGSC 9075 / NRRL 31084</strain>
    </source>
</reference>
<evidence type="ECO:0000313" key="3">
    <source>
        <dbReference type="EnsemblFungi" id="CEF88581"/>
    </source>
</evidence>
<feature type="compositionally biased region" description="Polar residues" evidence="1">
    <location>
        <begin position="97"/>
        <end position="108"/>
    </location>
</feature>
<dbReference type="EMBL" id="HG970334">
    <property type="protein sequence ID" value="CEF88581.1"/>
    <property type="molecule type" value="Genomic_DNA"/>
</dbReference>
<accession>A0A098E397</accession>
<dbReference type="VEuPathDB" id="FungiDB:FGRAMPH1_01G20419"/>
<reference evidence="3 4" key="1">
    <citation type="journal article" date="2007" name="Science">
        <title>The Fusarium graminearum genome reveals a link between localized polymorphism and pathogen specialization.</title>
        <authorList>
            <person name="Cuomo C.A."/>
            <person name="Gueldener U."/>
            <person name="Xu J.-R."/>
            <person name="Trail F."/>
            <person name="Turgeon B.G."/>
            <person name="Di Pietro A."/>
            <person name="Walton J.D."/>
            <person name="Ma L.-J."/>
            <person name="Baker S.E."/>
            <person name="Rep M."/>
            <person name="Adam G."/>
            <person name="Antoniw J."/>
            <person name="Baldwin T."/>
            <person name="Calvo S.E."/>
            <person name="Chang Y.-L."/>
            <person name="DeCaprio D."/>
            <person name="Gale L.R."/>
            <person name="Gnerre S."/>
            <person name="Goswami R.S."/>
            <person name="Hammond-Kosack K."/>
            <person name="Harris L.J."/>
            <person name="Hilburn K."/>
            <person name="Kennell J.C."/>
            <person name="Kroken S."/>
            <person name="Magnuson J.K."/>
            <person name="Mannhaupt G."/>
            <person name="Mauceli E.W."/>
            <person name="Mewes H.-W."/>
            <person name="Mitterbauer R."/>
            <person name="Muehlbauer G."/>
            <person name="Muensterkoetter M."/>
            <person name="Nelson D."/>
            <person name="O'Donnell K."/>
            <person name="Ouellet T."/>
            <person name="Qi W."/>
            <person name="Quesneville H."/>
            <person name="Roncero M.I.G."/>
            <person name="Seong K.-Y."/>
            <person name="Tetko I.V."/>
            <person name="Urban M."/>
            <person name="Waalwijk C."/>
            <person name="Ward T.J."/>
            <person name="Yao J."/>
            <person name="Birren B.W."/>
            <person name="Kistler H.C."/>
        </authorList>
    </citation>
    <scope>NUCLEOTIDE SEQUENCE [LARGE SCALE GENOMIC DNA]</scope>
    <source>
        <strain evidence="4">ATCC MYA-4620 / CBS 123657 / FGSC 9075 / NRRL 31084 / PH-1</strain>
        <strain evidence="3">PH-1 / ATCC MYA-4620 / FGSC 9075 / NRRL 31084</strain>
    </source>
</reference>
<reference evidence="2 4" key="3">
    <citation type="journal article" date="2015" name="BMC Genomics">
        <title>The completed genome sequence of the pathogenic ascomycete fungus Fusarium graminearum.</title>
        <authorList>
            <person name="King R."/>
            <person name="Urban M."/>
            <person name="Hammond-Kosack M.C."/>
            <person name="Hassani-Pak K."/>
            <person name="Hammond-Kosack K.E."/>
        </authorList>
    </citation>
    <scope>NUCLEOTIDE SEQUENCE [LARGE SCALE GENOMIC DNA]</scope>
    <source>
        <strain evidence="4">ATCC MYA-4620 / CBS 123657 / FGSC 9075 / NRRL 31084 / PH-1</strain>
        <strain evidence="2">PH-1</strain>
    </source>
</reference>
<sequence length="108" mass="11626">MSLQLQSTYLSVLLDIPSATESGYDIGQHLAYKSNSTLAAFRPPFGAPLTKGLTRGKGQENGQTGPNQRGRFVTGVPEAFDEETMAPVEVGRVASPWSGQDSNEILRE</sequence>
<evidence type="ECO:0000313" key="4">
    <source>
        <dbReference type="Proteomes" id="UP000070720"/>
    </source>
</evidence>
<dbReference type="RefSeq" id="XP_011325636.1">
    <property type="nucleotide sequence ID" value="XM_011327334.1"/>
</dbReference>